<dbReference type="InterPro" id="IPR003959">
    <property type="entry name" value="ATPase_AAA_core"/>
</dbReference>
<dbReference type="AlphaFoldDB" id="A0A6C0I309"/>
<dbReference type="GO" id="GO:0016887">
    <property type="term" value="F:ATP hydrolysis activity"/>
    <property type="evidence" value="ECO:0007669"/>
    <property type="project" value="InterPro"/>
</dbReference>
<dbReference type="CDD" id="cd00009">
    <property type="entry name" value="AAA"/>
    <property type="match status" value="1"/>
</dbReference>
<proteinExistence type="predicted"/>
<evidence type="ECO:0000256" key="1">
    <source>
        <dbReference type="ARBA" id="ARBA00022705"/>
    </source>
</evidence>
<reference evidence="3" key="1">
    <citation type="journal article" date="2020" name="Nature">
        <title>Giant virus diversity and host interactions through global metagenomics.</title>
        <authorList>
            <person name="Schulz F."/>
            <person name="Roux S."/>
            <person name="Paez-Espino D."/>
            <person name="Jungbluth S."/>
            <person name="Walsh D.A."/>
            <person name="Denef V.J."/>
            <person name="McMahon K.D."/>
            <person name="Konstantinidis K.T."/>
            <person name="Eloe-Fadrosh E.A."/>
            <person name="Kyrpides N.C."/>
            <person name="Woyke T."/>
        </authorList>
    </citation>
    <scope>NUCLEOTIDE SEQUENCE</scope>
    <source>
        <strain evidence="3">GVMAG-M-3300023184-190</strain>
    </source>
</reference>
<evidence type="ECO:0000259" key="2">
    <source>
        <dbReference type="SMART" id="SM00382"/>
    </source>
</evidence>
<dbReference type="GO" id="GO:0005524">
    <property type="term" value="F:ATP binding"/>
    <property type="evidence" value="ECO:0007669"/>
    <property type="project" value="InterPro"/>
</dbReference>
<dbReference type="PANTHER" id="PTHR23389:SF6">
    <property type="entry name" value="REPLICATION FACTOR C SUBUNIT 1"/>
    <property type="match status" value="1"/>
</dbReference>
<keyword evidence="1" id="KW-0235">DNA replication</keyword>
<dbReference type="EMBL" id="MN740086">
    <property type="protein sequence ID" value="QHT87274.1"/>
    <property type="molecule type" value="Genomic_DNA"/>
</dbReference>
<evidence type="ECO:0000313" key="3">
    <source>
        <dbReference type="EMBL" id="QHT87274.1"/>
    </source>
</evidence>
<accession>A0A6C0I309</accession>
<dbReference type="Gene3D" id="3.40.50.300">
    <property type="entry name" value="P-loop containing nucleotide triphosphate hydrolases"/>
    <property type="match status" value="1"/>
</dbReference>
<feature type="domain" description="AAA+ ATPase" evidence="2">
    <location>
        <begin position="36"/>
        <end position="174"/>
    </location>
</feature>
<dbReference type="PANTHER" id="PTHR23389">
    <property type="entry name" value="CHROMOSOME TRANSMISSION FIDELITY FACTOR 18"/>
    <property type="match status" value="1"/>
</dbReference>
<dbReference type="GO" id="GO:0006260">
    <property type="term" value="P:DNA replication"/>
    <property type="evidence" value="ECO:0007669"/>
    <property type="project" value="UniProtKB-KW"/>
</dbReference>
<name>A0A6C0I309_9ZZZZ</name>
<dbReference type="SMART" id="SM00382">
    <property type="entry name" value="AAA"/>
    <property type="match status" value="1"/>
</dbReference>
<dbReference type="InterPro" id="IPR027417">
    <property type="entry name" value="P-loop_NTPase"/>
</dbReference>
<protein>
    <recommendedName>
        <fullName evidence="2">AAA+ ATPase domain-containing protein</fullName>
    </recommendedName>
</protein>
<organism evidence="3">
    <name type="scientific">viral metagenome</name>
    <dbReference type="NCBI Taxonomy" id="1070528"/>
    <lineage>
        <taxon>unclassified sequences</taxon>
        <taxon>metagenomes</taxon>
        <taxon>organismal metagenomes</taxon>
    </lineage>
</organism>
<dbReference type="Pfam" id="PF00004">
    <property type="entry name" value="AAA"/>
    <property type="match status" value="1"/>
</dbReference>
<dbReference type="InterPro" id="IPR003593">
    <property type="entry name" value="AAA+_ATPase"/>
</dbReference>
<dbReference type="SUPFAM" id="SSF52540">
    <property type="entry name" value="P-loop containing nucleoside triphosphate hydrolases"/>
    <property type="match status" value="1"/>
</dbReference>
<sequence length="444" mass="52185">MITTSFLNTCFDRNDIAKEMKQLLSSFETNCKNLTYKKGIYIYGSPGSGKTEFVMNILKDLNYDVIKYDAGDVRNKTLIDTITSNNVSNRNVLQMMTKKVKPIAIVMDEIDGMNNGDKGGITALIKIIRQKKTKKQKMELMTMNPIICIGNYYVDKKIKELIKVCNTFELKRPSDVQITNVIQKTFPNFANLETERKTKIISYIQGDLRKLSFVLKLFDKKADLMNSSMLDTFFCMKSFHENSKEITKQLIQNPVRIENHNRIMNDTDRTIVALLWHENIVDILSHQPIQTSYPIYLKLLKNICFADYIDRITFQHQIWQFNEMSSLIKTLYNNKICHDSLPDKLFTKPMDIRFTKVLTKYSTEYNNMQFIYSLCQELDMDKKDLVALFQEMRLYYGDADKIYEVFDNHSITKLDMKRMYRYLDKNVKKESEDALDELDEEDDF</sequence>